<evidence type="ECO:0000313" key="3">
    <source>
        <dbReference type="Proteomes" id="UP001499843"/>
    </source>
</evidence>
<comment type="caution">
    <text evidence="2">The sequence shown here is derived from an EMBL/GenBank/DDBJ whole genome shotgun (WGS) entry which is preliminary data.</text>
</comment>
<keyword evidence="3" id="KW-1185">Reference proteome</keyword>
<evidence type="ECO:0000256" key="1">
    <source>
        <dbReference type="SAM" id="MobiDB-lite"/>
    </source>
</evidence>
<organism evidence="2 3">
    <name type="scientific">Nonomuraea monospora</name>
    <dbReference type="NCBI Taxonomy" id="568818"/>
    <lineage>
        <taxon>Bacteria</taxon>
        <taxon>Bacillati</taxon>
        <taxon>Actinomycetota</taxon>
        <taxon>Actinomycetes</taxon>
        <taxon>Streptosporangiales</taxon>
        <taxon>Streptosporangiaceae</taxon>
        <taxon>Nonomuraea</taxon>
    </lineage>
</organism>
<sequence>MVTSNEVTAPRLSPIFADPELCPGHAREEREVRSGTTRSGWKTVWAEPTAGTTLWNGSRRRLR</sequence>
<feature type="region of interest" description="Disordered" evidence="1">
    <location>
        <begin position="26"/>
        <end position="45"/>
    </location>
</feature>
<dbReference type="Proteomes" id="UP001499843">
    <property type="component" value="Unassembled WGS sequence"/>
</dbReference>
<protein>
    <submittedName>
        <fullName evidence="2">Uncharacterized protein</fullName>
    </submittedName>
</protein>
<proteinExistence type="predicted"/>
<dbReference type="EMBL" id="BAAAQX010000039">
    <property type="protein sequence ID" value="GAA2214236.1"/>
    <property type="molecule type" value="Genomic_DNA"/>
</dbReference>
<name>A0ABN3CXL4_9ACTN</name>
<accession>A0ABN3CXL4</accession>
<reference evidence="2 3" key="1">
    <citation type="journal article" date="2019" name="Int. J. Syst. Evol. Microbiol.">
        <title>The Global Catalogue of Microorganisms (GCM) 10K type strain sequencing project: providing services to taxonomists for standard genome sequencing and annotation.</title>
        <authorList>
            <consortium name="The Broad Institute Genomics Platform"/>
            <consortium name="The Broad Institute Genome Sequencing Center for Infectious Disease"/>
            <person name="Wu L."/>
            <person name="Ma J."/>
        </authorList>
    </citation>
    <scope>NUCLEOTIDE SEQUENCE [LARGE SCALE GENOMIC DNA]</scope>
    <source>
        <strain evidence="2 3">JCM 16114</strain>
    </source>
</reference>
<evidence type="ECO:0000313" key="2">
    <source>
        <dbReference type="EMBL" id="GAA2214236.1"/>
    </source>
</evidence>
<gene>
    <name evidence="2" type="ORF">GCM10009850_097010</name>
</gene>